<accession>A0A328PUG1</accession>
<protein>
    <submittedName>
        <fullName evidence="1">Uncharacterized protein</fullName>
    </submittedName>
</protein>
<keyword evidence="2" id="KW-1185">Reference proteome</keyword>
<comment type="caution">
    <text evidence="1">The sequence shown here is derived from an EMBL/GenBank/DDBJ whole genome shotgun (WGS) entry which is preliminary data.</text>
</comment>
<gene>
    <name evidence="1" type="ORF">DNK47_01725</name>
</gene>
<name>A0A328PUG1_9MOLU</name>
<dbReference type="EMBL" id="QKVO01000005">
    <property type="protein sequence ID" value="RAO95051.1"/>
    <property type="molecule type" value="Genomic_DNA"/>
</dbReference>
<evidence type="ECO:0000313" key="2">
    <source>
        <dbReference type="Proteomes" id="UP000249762"/>
    </source>
</evidence>
<dbReference type="OrthoDB" id="3078199at2"/>
<sequence>MCWSLIYRKLKGNRGCTMLTEYEEQDLIDRLHQINNDEFLEGENFSFDLEREEIITYPHKKSYAGRKNSCDISERLIWKIEKRVSIWDTFANLYFAKIRYFTFKRDFVSFTL</sequence>
<organism evidence="1 2">
    <name type="scientific">Mycoplasma wenyonii</name>
    <dbReference type="NCBI Taxonomy" id="65123"/>
    <lineage>
        <taxon>Bacteria</taxon>
        <taxon>Bacillati</taxon>
        <taxon>Mycoplasmatota</taxon>
        <taxon>Mollicutes</taxon>
        <taxon>Mycoplasmataceae</taxon>
        <taxon>Mycoplasma</taxon>
    </lineage>
</organism>
<dbReference type="RefSeq" id="WP_146737512.1">
    <property type="nucleotide sequence ID" value="NZ_QKVO01000005.1"/>
</dbReference>
<dbReference type="AlphaFoldDB" id="A0A328PUG1"/>
<dbReference type="Proteomes" id="UP000249762">
    <property type="component" value="Unassembled WGS sequence"/>
</dbReference>
<proteinExistence type="predicted"/>
<evidence type="ECO:0000313" key="1">
    <source>
        <dbReference type="EMBL" id="RAO95051.1"/>
    </source>
</evidence>
<reference evidence="2" key="1">
    <citation type="submission" date="2018-06" db="EMBL/GenBank/DDBJ databases">
        <authorList>
            <person name="Martinez Ocampo F."/>
            <person name="Quiroz Castaneda R.E."/>
            <person name="Rojas Lopez X."/>
        </authorList>
    </citation>
    <scope>NUCLEOTIDE SEQUENCE [LARGE SCALE GENOMIC DNA]</scope>
    <source>
        <strain evidence="2">INIFAP02</strain>
    </source>
</reference>